<dbReference type="SFLD" id="SFLDG01135">
    <property type="entry name" value="C1.5.6:_HAD__Beta-PGM__Phospha"/>
    <property type="match status" value="1"/>
</dbReference>
<evidence type="ECO:0000256" key="1">
    <source>
        <dbReference type="ARBA" id="ARBA00000830"/>
    </source>
</evidence>
<dbReference type="FunFam" id="3.40.50.1000:FF:000022">
    <property type="entry name" value="Phosphoglycolate phosphatase"/>
    <property type="match status" value="1"/>
</dbReference>
<evidence type="ECO:0000256" key="3">
    <source>
        <dbReference type="ARBA" id="ARBA00006171"/>
    </source>
</evidence>
<dbReference type="EMBL" id="NRJG01000008">
    <property type="protein sequence ID" value="RIY40456.1"/>
    <property type="molecule type" value="Genomic_DNA"/>
</dbReference>
<reference evidence="5 6" key="1">
    <citation type="submission" date="2017-08" db="EMBL/GenBank/DDBJ databases">
        <title>Reclassification of Bisgaard taxon 37 and 44.</title>
        <authorList>
            <person name="Christensen H."/>
        </authorList>
    </citation>
    <scope>NUCLEOTIDE SEQUENCE [LARGE SCALE GENOMIC DNA]</scope>
    <source>
        <strain evidence="5 6">111</strain>
    </source>
</reference>
<dbReference type="PANTHER" id="PTHR43434">
    <property type="entry name" value="PHOSPHOGLYCOLATE PHOSPHATASE"/>
    <property type="match status" value="1"/>
</dbReference>
<dbReference type="PANTHER" id="PTHR43434:SF1">
    <property type="entry name" value="PHOSPHOGLYCOLATE PHOSPHATASE"/>
    <property type="match status" value="1"/>
</dbReference>
<dbReference type="InterPro" id="IPR006439">
    <property type="entry name" value="HAD-SF_hydro_IA"/>
</dbReference>
<organism evidence="5 6">
    <name type="scientific">Psittacicella hinzii</name>
    <dbReference type="NCBI Taxonomy" id="2028575"/>
    <lineage>
        <taxon>Bacteria</taxon>
        <taxon>Pseudomonadati</taxon>
        <taxon>Pseudomonadota</taxon>
        <taxon>Gammaproteobacteria</taxon>
        <taxon>Pasteurellales</taxon>
        <taxon>Psittacicellaceae</taxon>
        <taxon>Psittacicella</taxon>
    </lineage>
</organism>
<name>A0A3A1YSI1_9GAMM</name>
<dbReference type="InterPro" id="IPR036412">
    <property type="entry name" value="HAD-like_sf"/>
</dbReference>
<accession>A0A3A1YSI1</accession>
<comment type="caution">
    <text evidence="5">The sequence shown here is derived from an EMBL/GenBank/DDBJ whole genome shotgun (WGS) entry which is preliminary data.</text>
</comment>
<dbReference type="GO" id="GO:0006281">
    <property type="term" value="P:DNA repair"/>
    <property type="evidence" value="ECO:0007669"/>
    <property type="project" value="TreeGrafter"/>
</dbReference>
<dbReference type="SFLD" id="SFLDS00003">
    <property type="entry name" value="Haloacid_Dehalogenase"/>
    <property type="match status" value="1"/>
</dbReference>
<dbReference type="SUPFAM" id="SSF56784">
    <property type="entry name" value="HAD-like"/>
    <property type="match status" value="1"/>
</dbReference>
<comment type="catalytic activity">
    <reaction evidence="1">
        <text>2-phosphoglycolate + H2O = glycolate + phosphate</text>
        <dbReference type="Rhea" id="RHEA:14369"/>
        <dbReference type="ChEBI" id="CHEBI:15377"/>
        <dbReference type="ChEBI" id="CHEBI:29805"/>
        <dbReference type="ChEBI" id="CHEBI:43474"/>
        <dbReference type="ChEBI" id="CHEBI:58033"/>
        <dbReference type="EC" id="3.1.3.18"/>
    </reaction>
</comment>
<dbReference type="SFLD" id="SFLDG01129">
    <property type="entry name" value="C1.5:_HAD__Beta-PGM__Phosphata"/>
    <property type="match status" value="1"/>
</dbReference>
<dbReference type="AlphaFoldDB" id="A0A3A1YSI1"/>
<gene>
    <name evidence="5" type="ORF">CKF58_00550</name>
</gene>
<dbReference type="Gene3D" id="1.10.150.240">
    <property type="entry name" value="Putative phosphatase, domain 2"/>
    <property type="match status" value="1"/>
</dbReference>
<dbReference type="EC" id="3.1.3.18" evidence="4"/>
<proteinExistence type="inferred from homology"/>
<dbReference type="NCBIfam" id="TIGR01549">
    <property type="entry name" value="HAD-SF-IA-v1"/>
    <property type="match status" value="1"/>
</dbReference>
<dbReference type="InterPro" id="IPR041492">
    <property type="entry name" value="HAD_2"/>
</dbReference>
<evidence type="ECO:0000256" key="2">
    <source>
        <dbReference type="ARBA" id="ARBA00004818"/>
    </source>
</evidence>
<comment type="pathway">
    <text evidence="2">Organic acid metabolism; glycolate biosynthesis; glycolate from 2-phosphoglycolate: step 1/1.</text>
</comment>
<dbReference type="Gene3D" id="3.40.50.1000">
    <property type="entry name" value="HAD superfamily/HAD-like"/>
    <property type="match status" value="1"/>
</dbReference>
<dbReference type="Proteomes" id="UP000265916">
    <property type="component" value="Unassembled WGS sequence"/>
</dbReference>
<dbReference type="InterPro" id="IPR023214">
    <property type="entry name" value="HAD_sf"/>
</dbReference>
<dbReference type="GO" id="GO:0005829">
    <property type="term" value="C:cytosol"/>
    <property type="evidence" value="ECO:0007669"/>
    <property type="project" value="TreeGrafter"/>
</dbReference>
<dbReference type="PROSITE" id="PS01228">
    <property type="entry name" value="COF_1"/>
    <property type="match status" value="1"/>
</dbReference>
<evidence type="ECO:0000313" key="6">
    <source>
        <dbReference type="Proteomes" id="UP000265916"/>
    </source>
</evidence>
<dbReference type="InterPro" id="IPR023198">
    <property type="entry name" value="PGP-like_dom2"/>
</dbReference>
<keyword evidence="6" id="KW-1185">Reference proteome</keyword>
<dbReference type="OrthoDB" id="9776368at2"/>
<sequence length="268" mass="29893">MSKTMYDLMVFDLDGTLLATIEDIAHTYRLACKDFGFPLPPTKEVTNWIGKGHEAAITECYAWLRRELLQDKANFPCLADKPELAQADVDTIHEQLLKTRPEFTKVHTGYYDLYGNTNISLFPGVRKSLERLKAQGVKLAVLTNKPKFLTPAALERVGIYELFDAVYADGDLQNNKPHPEGILRHMENFGVIDKQRVLMVGDSENDIKAGLAAQVQVLGLTYGYNYGKDIALSNPTYVSDHFAAVVALNEDLPLVGQEFTDLVIALEA</sequence>
<dbReference type="Pfam" id="PF13419">
    <property type="entry name" value="HAD_2"/>
    <property type="match status" value="1"/>
</dbReference>
<dbReference type="GO" id="GO:0008967">
    <property type="term" value="F:phosphoglycolate phosphatase activity"/>
    <property type="evidence" value="ECO:0007669"/>
    <property type="project" value="UniProtKB-EC"/>
</dbReference>
<dbReference type="InterPro" id="IPR050155">
    <property type="entry name" value="HAD-like_hydrolase_sf"/>
</dbReference>
<evidence type="ECO:0000313" key="5">
    <source>
        <dbReference type="EMBL" id="RIY40456.1"/>
    </source>
</evidence>
<dbReference type="RefSeq" id="WP_119530044.1">
    <property type="nucleotide sequence ID" value="NZ_JBHSSP010000001.1"/>
</dbReference>
<evidence type="ECO:0000256" key="4">
    <source>
        <dbReference type="ARBA" id="ARBA00013078"/>
    </source>
</evidence>
<protein>
    <recommendedName>
        <fullName evidence="4">phosphoglycolate phosphatase</fullName>
        <ecNumber evidence="4">3.1.3.18</ecNumber>
    </recommendedName>
</protein>
<comment type="similarity">
    <text evidence="3">Belongs to the HAD-like hydrolase superfamily. CbbY/CbbZ/Gph/YieH family.</text>
</comment>
<dbReference type="NCBIfam" id="TIGR01509">
    <property type="entry name" value="HAD-SF-IA-v3"/>
    <property type="match status" value="1"/>
</dbReference>
<dbReference type="PRINTS" id="PR00413">
    <property type="entry name" value="HADHALOGNASE"/>
</dbReference>